<sequence>MRDFFVKLRDNFLPNIAASKISVMAILVLSFLCRIFFKVISMFEKEKTK</sequence>
<keyword evidence="1" id="KW-0812">Transmembrane</keyword>
<organism evidence="2 3">
    <name type="scientific">Aneurinibacillus danicus</name>
    <dbReference type="NCBI Taxonomy" id="267746"/>
    <lineage>
        <taxon>Bacteria</taxon>
        <taxon>Bacillati</taxon>
        <taxon>Bacillota</taxon>
        <taxon>Bacilli</taxon>
        <taxon>Bacillales</taxon>
        <taxon>Paenibacillaceae</taxon>
        <taxon>Aneurinibacillus group</taxon>
        <taxon>Aneurinibacillus</taxon>
    </lineage>
</organism>
<proteinExistence type="predicted"/>
<gene>
    <name evidence="2" type="ORF">ADA01nite_42280</name>
</gene>
<name>A0A511VFM8_9BACL</name>
<evidence type="ECO:0000256" key="1">
    <source>
        <dbReference type="SAM" id="Phobius"/>
    </source>
</evidence>
<dbReference type="EMBL" id="BJXX01000227">
    <property type="protein sequence ID" value="GEN36768.1"/>
    <property type="molecule type" value="Genomic_DNA"/>
</dbReference>
<accession>A0A511VFM8</accession>
<keyword evidence="1" id="KW-0472">Membrane</keyword>
<protein>
    <submittedName>
        <fullName evidence="2">Uncharacterized protein</fullName>
    </submittedName>
</protein>
<evidence type="ECO:0000313" key="3">
    <source>
        <dbReference type="Proteomes" id="UP000321157"/>
    </source>
</evidence>
<feature type="transmembrane region" description="Helical" evidence="1">
    <location>
        <begin position="12"/>
        <end position="37"/>
    </location>
</feature>
<reference evidence="2 3" key="1">
    <citation type="submission" date="2019-07" db="EMBL/GenBank/DDBJ databases">
        <title>Whole genome shotgun sequence of Aneurinibacillus danicus NBRC 102444.</title>
        <authorList>
            <person name="Hosoyama A."/>
            <person name="Uohara A."/>
            <person name="Ohji S."/>
            <person name="Ichikawa N."/>
        </authorList>
    </citation>
    <scope>NUCLEOTIDE SEQUENCE [LARGE SCALE GENOMIC DNA]</scope>
    <source>
        <strain evidence="2 3">NBRC 102444</strain>
    </source>
</reference>
<keyword evidence="3" id="KW-1185">Reference proteome</keyword>
<dbReference type="Proteomes" id="UP000321157">
    <property type="component" value="Unassembled WGS sequence"/>
</dbReference>
<evidence type="ECO:0000313" key="2">
    <source>
        <dbReference type="EMBL" id="GEN36768.1"/>
    </source>
</evidence>
<dbReference type="AlphaFoldDB" id="A0A511VFM8"/>
<keyword evidence="1" id="KW-1133">Transmembrane helix</keyword>
<comment type="caution">
    <text evidence="2">The sequence shown here is derived from an EMBL/GenBank/DDBJ whole genome shotgun (WGS) entry which is preliminary data.</text>
</comment>